<feature type="domain" description="RING-type" evidence="11">
    <location>
        <begin position="22"/>
        <end position="63"/>
    </location>
</feature>
<proteinExistence type="inferred from homology"/>
<evidence type="ECO:0000256" key="5">
    <source>
        <dbReference type="ARBA" id="ARBA00022771"/>
    </source>
</evidence>
<dbReference type="PROSITE" id="PS50194">
    <property type="entry name" value="FILAMIN_REPEAT"/>
    <property type="match status" value="1"/>
</dbReference>
<dbReference type="InterPro" id="IPR001298">
    <property type="entry name" value="Filamin/ABP280_rpt"/>
</dbReference>
<keyword evidence="5 7" id="KW-0863">Zinc-finger</keyword>
<dbReference type="InterPro" id="IPR013083">
    <property type="entry name" value="Znf_RING/FYVE/PHD"/>
</dbReference>
<evidence type="ECO:0000259" key="12">
    <source>
        <dbReference type="PROSITE" id="PS50119"/>
    </source>
</evidence>
<evidence type="ECO:0000256" key="2">
    <source>
        <dbReference type="ARBA" id="ARBA00022553"/>
    </source>
</evidence>
<comment type="similarity">
    <text evidence="1">Belongs to the TRIM/RBCC family.</text>
</comment>
<evidence type="ECO:0000256" key="6">
    <source>
        <dbReference type="ARBA" id="ARBA00022833"/>
    </source>
</evidence>
<dbReference type="PANTHER" id="PTHR25462">
    <property type="entry name" value="BONUS, ISOFORM C-RELATED"/>
    <property type="match status" value="1"/>
</dbReference>
<dbReference type="Gene3D" id="4.10.830.40">
    <property type="match status" value="1"/>
</dbReference>
<dbReference type="CDD" id="cd14961">
    <property type="entry name" value="NHL_TRIM32_like"/>
    <property type="match status" value="1"/>
</dbReference>
<dbReference type="SUPFAM" id="SSF81296">
    <property type="entry name" value="E set domains"/>
    <property type="match status" value="1"/>
</dbReference>
<dbReference type="Pfam" id="PF00630">
    <property type="entry name" value="Filamin"/>
    <property type="match status" value="1"/>
</dbReference>
<dbReference type="SUPFAM" id="SSF57845">
    <property type="entry name" value="B-box zinc-binding domain"/>
    <property type="match status" value="1"/>
</dbReference>
<evidence type="ECO:0000256" key="4">
    <source>
        <dbReference type="ARBA" id="ARBA00022737"/>
    </source>
</evidence>
<evidence type="ECO:0000256" key="1">
    <source>
        <dbReference type="ARBA" id="ARBA00008518"/>
    </source>
</evidence>
<dbReference type="PROSITE" id="PS50119">
    <property type="entry name" value="ZF_BBOX"/>
    <property type="match status" value="2"/>
</dbReference>
<dbReference type="SMART" id="SM00557">
    <property type="entry name" value="IG_FLMN"/>
    <property type="match status" value="1"/>
</dbReference>
<dbReference type="SUPFAM" id="SSF101898">
    <property type="entry name" value="NHL repeat"/>
    <property type="match status" value="1"/>
</dbReference>
<feature type="domain" description="B box-type" evidence="12">
    <location>
        <begin position="96"/>
        <end position="143"/>
    </location>
</feature>
<evidence type="ECO:0000256" key="9">
    <source>
        <dbReference type="PROSITE-ProRule" id="PRU00504"/>
    </source>
</evidence>
<dbReference type="InterPro" id="IPR017868">
    <property type="entry name" value="Filamin/ABP280_repeat-like"/>
</dbReference>
<dbReference type="CDD" id="cd19804">
    <property type="entry name" value="Bbox1_TRIM19_C-V"/>
    <property type="match status" value="1"/>
</dbReference>
<dbReference type="Proteomes" id="UP000694865">
    <property type="component" value="Unplaced"/>
</dbReference>
<keyword evidence="4" id="KW-0677">Repeat</keyword>
<dbReference type="SMART" id="SM00184">
    <property type="entry name" value="RING"/>
    <property type="match status" value="1"/>
</dbReference>
<sequence>MDNGVNSESEYNTDDELDEHACPVCKSRFKKPKFLPCLHTVCRDCLVKVYGGRRGPINCPVCSEKVPIPSNGVDGFPYNVLEIRREIRSVREGQESEEIMCQNCSDESCAESWCHQCSLFLCEKCSDAHKRLAPYNRHMQETLAGIREKDGGQLNEAKRDIMCRKHRLTIDRFCRRCNISICQKCTIKDHHGHDTIRFDMAVKHHRENILKIQHIMDNRSKALSKQQNHISDERNHLDYDKVVAERRLERLFDDLSRSLQQQRTRMKVKLDAAYRLKEENLENKEREIVETLTKLDFARDLTNDIMHEANDTEVVAMLGQVEARTALLVERRLEVSPTQSRREPSIEFAEDRTKYAIFHDSLSNVADIKSSTYIPPTVIEPLEGTVVCGQRSNVTMVSFGENPKIDKLNVHAFRAELRDPDTIAVPNRLQSTKTGTYLCSFRPQIKGVHQLNIKMSGRHIKGSPMKFEVTSNNPMLTVGDGKLSEPNGVVVNRRTGTLYVTDSRDKKVVTLSLDDPDDISEFNLPFGQLYDITLDHDGNLVLSEQETNSVHIYSTDGEKLLTVENDQMRKPVGVAVDRESNILVADNEANCIFVFDRRGGLLQRIGSGGDKPDQLKDISFIALDRAGNIHVSNTGHQRITVYTGIGNFLRNISVSGHGRGKLTNPTGIASASGLLFVADDADDVIQIYTTEGAFVAKLDSEDDVLSGPQGVSITGDGSIAVVDRGNQCVKMYQYI</sequence>
<evidence type="ECO:0000256" key="10">
    <source>
        <dbReference type="SAM" id="Coils"/>
    </source>
</evidence>
<dbReference type="PANTHER" id="PTHR25462:SF296">
    <property type="entry name" value="MEIOTIC P26, ISOFORM F"/>
    <property type="match status" value="1"/>
</dbReference>
<dbReference type="Pfam" id="PF00643">
    <property type="entry name" value="zf-B_box"/>
    <property type="match status" value="1"/>
</dbReference>
<keyword evidence="13" id="KW-1185">Reference proteome</keyword>
<dbReference type="InterPro" id="IPR027370">
    <property type="entry name" value="Znf-RING_euk"/>
</dbReference>
<organism evidence="13 14">
    <name type="scientific">Saccoglossus kowalevskii</name>
    <name type="common">Acorn worm</name>
    <dbReference type="NCBI Taxonomy" id="10224"/>
    <lineage>
        <taxon>Eukaryota</taxon>
        <taxon>Metazoa</taxon>
        <taxon>Hemichordata</taxon>
        <taxon>Enteropneusta</taxon>
        <taxon>Harrimaniidae</taxon>
        <taxon>Saccoglossus</taxon>
    </lineage>
</organism>
<dbReference type="PROSITE" id="PS00518">
    <property type="entry name" value="ZF_RING_1"/>
    <property type="match status" value="1"/>
</dbReference>
<dbReference type="CDD" id="cd16579">
    <property type="entry name" value="RING-HC_PML_C-V"/>
    <property type="match status" value="1"/>
</dbReference>
<dbReference type="Gene3D" id="2.120.10.30">
    <property type="entry name" value="TolB, C-terminal domain"/>
    <property type="match status" value="2"/>
</dbReference>
<dbReference type="RefSeq" id="XP_002741510.1">
    <property type="nucleotide sequence ID" value="XM_002741464.1"/>
</dbReference>
<dbReference type="InterPro" id="IPR013783">
    <property type="entry name" value="Ig-like_fold"/>
</dbReference>
<name>A0ABM0H0I7_SACKO</name>
<evidence type="ECO:0000313" key="14">
    <source>
        <dbReference type="RefSeq" id="XP_002741510.1"/>
    </source>
</evidence>
<dbReference type="InterPro" id="IPR047153">
    <property type="entry name" value="TRIM45/56/19-like"/>
</dbReference>
<evidence type="ECO:0000259" key="11">
    <source>
        <dbReference type="PROSITE" id="PS50089"/>
    </source>
</evidence>
<dbReference type="GeneID" id="100367148"/>
<dbReference type="Gene3D" id="2.60.40.10">
    <property type="entry name" value="Immunoglobulins"/>
    <property type="match status" value="1"/>
</dbReference>
<dbReference type="Pfam" id="PF01436">
    <property type="entry name" value="NHL"/>
    <property type="match status" value="1"/>
</dbReference>
<keyword evidence="2" id="KW-0597">Phosphoprotein</keyword>
<dbReference type="InterPro" id="IPR014756">
    <property type="entry name" value="Ig_E-set"/>
</dbReference>
<dbReference type="InterPro" id="IPR017907">
    <property type="entry name" value="Znf_RING_CS"/>
</dbReference>
<gene>
    <name evidence="14" type="primary">LOC100367148</name>
</gene>
<evidence type="ECO:0000313" key="13">
    <source>
        <dbReference type="Proteomes" id="UP000694865"/>
    </source>
</evidence>
<dbReference type="Pfam" id="PF13445">
    <property type="entry name" value="zf-RING_UBOX"/>
    <property type="match status" value="1"/>
</dbReference>
<keyword evidence="6" id="KW-0862">Zinc</keyword>
<feature type="domain" description="B box-type" evidence="12">
    <location>
        <begin position="158"/>
        <end position="198"/>
    </location>
</feature>
<keyword evidence="10" id="KW-0175">Coiled coil</keyword>
<evidence type="ECO:0000256" key="3">
    <source>
        <dbReference type="ARBA" id="ARBA00022723"/>
    </source>
</evidence>
<feature type="coiled-coil region" evidence="10">
    <location>
        <begin position="267"/>
        <end position="301"/>
    </location>
</feature>
<dbReference type="InterPro" id="IPR001841">
    <property type="entry name" value="Znf_RING"/>
</dbReference>
<feature type="repeat" description="Filamin" evidence="8">
    <location>
        <begin position="382"/>
        <end position="469"/>
    </location>
</feature>
<dbReference type="PROSITE" id="PS51125">
    <property type="entry name" value="NHL"/>
    <property type="match status" value="3"/>
</dbReference>
<dbReference type="PROSITE" id="PS50089">
    <property type="entry name" value="ZF_RING_2"/>
    <property type="match status" value="1"/>
</dbReference>
<keyword evidence="3" id="KW-0479">Metal-binding</keyword>
<reference evidence="14" key="1">
    <citation type="submission" date="2025-08" db="UniProtKB">
        <authorList>
            <consortium name="RefSeq"/>
        </authorList>
    </citation>
    <scope>IDENTIFICATION</scope>
    <source>
        <tissue evidence="14">Testes</tissue>
    </source>
</reference>
<dbReference type="Gene3D" id="3.30.40.10">
    <property type="entry name" value="Zinc/RING finger domain, C3HC4 (zinc finger)"/>
    <property type="match status" value="1"/>
</dbReference>
<evidence type="ECO:0000256" key="7">
    <source>
        <dbReference type="PROSITE-ProRule" id="PRU00024"/>
    </source>
</evidence>
<accession>A0ABM0H0I7</accession>
<protein>
    <submittedName>
        <fullName evidence="14">Tripartite motif-containing protein 2-like</fullName>
    </submittedName>
</protein>
<evidence type="ECO:0000256" key="8">
    <source>
        <dbReference type="PROSITE-ProRule" id="PRU00087"/>
    </source>
</evidence>
<feature type="repeat" description="NHL" evidence="9">
    <location>
        <begin position="649"/>
        <end position="691"/>
    </location>
</feature>
<feature type="repeat" description="NHL" evidence="9">
    <location>
        <begin position="557"/>
        <end position="598"/>
    </location>
</feature>
<feature type="repeat" description="NHL" evidence="9">
    <location>
        <begin position="479"/>
        <end position="514"/>
    </location>
</feature>
<dbReference type="InterPro" id="IPR001258">
    <property type="entry name" value="NHL_repeat"/>
</dbReference>
<dbReference type="SUPFAM" id="SSF57850">
    <property type="entry name" value="RING/U-box"/>
    <property type="match status" value="1"/>
</dbReference>
<dbReference type="Gene3D" id="3.30.160.60">
    <property type="entry name" value="Classic Zinc Finger"/>
    <property type="match status" value="1"/>
</dbReference>
<dbReference type="InterPro" id="IPR000315">
    <property type="entry name" value="Znf_B-box"/>
</dbReference>
<dbReference type="InterPro" id="IPR011042">
    <property type="entry name" value="6-blade_b-propeller_TolB-like"/>
</dbReference>